<proteinExistence type="predicted"/>
<gene>
    <name evidence="1" type="ORF">MILVUS5_LOCUS31086</name>
</gene>
<name>A0ACB0LD32_TRIPR</name>
<sequence>MEKFMKFIYVMIYFLFLFHVATSIKRKLFFILLKCSYIRLTLCHLINNINSCVIFFITAECLDDSDCAHVKCKPLWIPKCKSTKRCSCFLPNLTKMPWGPFDLENIKMGKNNIEQYKKKQHMTNI</sequence>
<keyword evidence="2" id="KW-1185">Reference proteome</keyword>
<dbReference type="EMBL" id="CASHSV030000513">
    <property type="protein sequence ID" value="CAJ2666273.1"/>
    <property type="molecule type" value="Genomic_DNA"/>
</dbReference>
<evidence type="ECO:0000313" key="1">
    <source>
        <dbReference type="EMBL" id="CAJ2666273.1"/>
    </source>
</evidence>
<organism evidence="1 2">
    <name type="scientific">Trifolium pratense</name>
    <name type="common">Red clover</name>
    <dbReference type="NCBI Taxonomy" id="57577"/>
    <lineage>
        <taxon>Eukaryota</taxon>
        <taxon>Viridiplantae</taxon>
        <taxon>Streptophyta</taxon>
        <taxon>Embryophyta</taxon>
        <taxon>Tracheophyta</taxon>
        <taxon>Spermatophyta</taxon>
        <taxon>Magnoliopsida</taxon>
        <taxon>eudicotyledons</taxon>
        <taxon>Gunneridae</taxon>
        <taxon>Pentapetalae</taxon>
        <taxon>rosids</taxon>
        <taxon>fabids</taxon>
        <taxon>Fabales</taxon>
        <taxon>Fabaceae</taxon>
        <taxon>Papilionoideae</taxon>
        <taxon>50 kb inversion clade</taxon>
        <taxon>NPAAA clade</taxon>
        <taxon>Hologalegina</taxon>
        <taxon>IRL clade</taxon>
        <taxon>Trifolieae</taxon>
        <taxon>Trifolium</taxon>
    </lineage>
</organism>
<reference evidence="1" key="1">
    <citation type="submission" date="2023-10" db="EMBL/GenBank/DDBJ databases">
        <authorList>
            <person name="Rodriguez Cubillos JULIANA M."/>
            <person name="De Vega J."/>
        </authorList>
    </citation>
    <scope>NUCLEOTIDE SEQUENCE</scope>
</reference>
<accession>A0ACB0LD32</accession>
<protein>
    <submittedName>
        <fullName evidence="1">Uncharacterized protein</fullName>
    </submittedName>
</protein>
<evidence type="ECO:0000313" key="2">
    <source>
        <dbReference type="Proteomes" id="UP001177021"/>
    </source>
</evidence>
<dbReference type="Proteomes" id="UP001177021">
    <property type="component" value="Unassembled WGS sequence"/>
</dbReference>
<comment type="caution">
    <text evidence="1">The sequence shown here is derived from an EMBL/GenBank/DDBJ whole genome shotgun (WGS) entry which is preliminary data.</text>
</comment>